<keyword evidence="8" id="KW-1185">Reference proteome</keyword>
<dbReference type="AlphaFoldDB" id="A0A0M0KA45"/>
<dbReference type="InterPro" id="IPR047574">
    <property type="entry name" value="AD"/>
</dbReference>
<protein>
    <submittedName>
        <fullName evidence="7">Ap-4 complex subunit</fullName>
    </submittedName>
</protein>
<dbReference type="PANTHER" id="PTHR22780">
    <property type="entry name" value="ADAPTIN, ALPHA/GAMMA/EPSILON"/>
    <property type="match status" value="1"/>
</dbReference>
<dbReference type="InterPro" id="IPR019181">
    <property type="entry name" value="LSM12_ABD"/>
</dbReference>
<dbReference type="SUPFAM" id="SSF48371">
    <property type="entry name" value="ARM repeat"/>
    <property type="match status" value="1"/>
</dbReference>
<name>A0A0M0KA45_9EUKA</name>
<dbReference type="Gene3D" id="1.25.10.10">
    <property type="entry name" value="Leucine-rich Repeat Variant"/>
    <property type="match status" value="1"/>
</dbReference>
<feature type="domain" description="AD" evidence="6">
    <location>
        <begin position="82"/>
        <end position="183"/>
    </location>
</feature>
<dbReference type="GO" id="GO:0030117">
    <property type="term" value="C:membrane coat"/>
    <property type="evidence" value="ECO:0007669"/>
    <property type="project" value="InterPro"/>
</dbReference>
<dbReference type="GO" id="GO:0012505">
    <property type="term" value="C:endomembrane system"/>
    <property type="evidence" value="ECO:0007669"/>
    <property type="project" value="UniProtKB-SubCell"/>
</dbReference>
<dbReference type="InterPro" id="IPR011989">
    <property type="entry name" value="ARM-like"/>
</dbReference>
<dbReference type="SMART" id="SM00995">
    <property type="entry name" value="AD"/>
    <property type="match status" value="1"/>
</dbReference>
<reference evidence="8" key="1">
    <citation type="journal article" date="2015" name="PLoS Genet.">
        <title>Genome Sequence and Transcriptome Analyses of Chrysochromulina tobin: Metabolic Tools for Enhanced Algal Fitness in the Prominent Order Prymnesiales (Haptophyceae).</title>
        <authorList>
            <person name="Hovde B.T."/>
            <person name="Deodato C.R."/>
            <person name="Hunsperger H.M."/>
            <person name="Ryken S.A."/>
            <person name="Yost W."/>
            <person name="Jha R.K."/>
            <person name="Patterson J."/>
            <person name="Monnat R.J. Jr."/>
            <person name="Barlow S.B."/>
            <person name="Starkenburg S.R."/>
            <person name="Cattolico R.A."/>
        </authorList>
    </citation>
    <scope>NUCLEOTIDE SEQUENCE</scope>
    <source>
        <strain evidence="8">CCMP291</strain>
    </source>
</reference>
<sequence>MATLSAADLGRRVQVTTSDGEASEGTVFAVEDGVVVLESFCWPSNPEITRANYSVLTAASITKVAEVAAVPSGAAAQERSLPAVDSAYLQAREARAVTRAEEEATKINPKATARFQAVFDMLSKTMPCTWGTNPQDGGPAIMILEAVIITAALNPDKLVAKAGEERLKERVRKVLSGVIAKLESDPRMNKSIGECKSKQEEDKILASEVSTLKQIFTTQLTDKKLKEALMRVMYAEMLGHHADFGHIHAVNMTQKTNLVSKRVGYMASAACLHPGHELVTLAVNTMRRDVASSNHVEVCAALIAIPKLVSKEFLPALLQPVLALLDHAMEAIRKKAVMVLHKFYTIEPESMASHTDKLRRALCDKDPAVMGAALYILHAMAEQTPAHHKDLVPSYVSILKQITEHRLPSTFDYHRVPAPWIQIKLLKLLALLGTNDQRASEGMYEVLNDVMRRADTGINIGYAVIYDCVRTVTTIYPNIPLLEAAAGHIARFVQSENHNLKYLGIKALAQIVQVNQKYALDHQMVVVECLEDPDETLKRKTLDLLFAMTNASNIIFVADTLLGHLRSTTDQTFRGGLVDRITQLAERYAPDNTWYIRTMNAVFELGGELVRPDIAHNLMRLIAEGSGEDEAADMAMRKYAASQYYELLEKPVLPDNLVQVLCWVLGEYGYLVDGTQVLDIATRLCGVIKRQLTHVSTRNWVLGALVKLVAQLGQAPSQVTELAQKYSRSADVTLAKYANELLVFREHMDVMKAVLPVDASCEDLETDRSLSFLNGYVQAAVANGAQPYLKRGQRPADLEAAAKRAAEIAAKQPAQPTMRFEEYERAQLPVMSAPPAAPEPSAPAVEETPPPLSSGLNTSGVKQMWGAEGFMGDKPAPAPTPAQVFTPA</sequence>
<organism evidence="7 8">
    <name type="scientific">Chrysochromulina tobinii</name>
    <dbReference type="NCBI Taxonomy" id="1460289"/>
    <lineage>
        <taxon>Eukaryota</taxon>
        <taxon>Haptista</taxon>
        <taxon>Haptophyta</taxon>
        <taxon>Prymnesiophyceae</taxon>
        <taxon>Prymnesiales</taxon>
        <taxon>Chrysochromulinaceae</taxon>
        <taxon>Chrysochromulina</taxon>
    </lineage>
</organism>
<feature type="region of interest" description="Disordered" evidence="5">
    <location>
        <begin position="832"/>
        <end position="888"/>
    </location>
</feature>
<accession>A0A0M0KA45</accession>
<dbReference type="Pfam" id="PF01602">
    <property type="entry name" value="Adaptin_N"/>
    <property type="match status" value="1"/>
</dbReference>
<comment type="subcellular location">
    <subcellularLocation>
        <location evidence="1">Endomembrane system</location>
    </subcellularLocation>
</comment>
<dbReference type="InterPro" id="IPR050840">
    <property type="entry name" value="Adaptor_Complx_Large_Subunit"/>
</dbReference>
<keyword evidence="2" id="KW-0813">Transport</keyword>
<keyword evidence="4" id="KW-0472">Membrane</keyword>
<dbReference type="InterPro" id="IPR016024">
    <property type="entry name" value="ARM-type_fold"/>
</dbReference>
<dbReference type="EMBL" id="JWZX01000780">
    <property type="protein sequence ID" value="KOO35705.1"/>
    <property type="molecule type" value="Genomic_DNA"/>
</dbReference>
<dbReference type="GO" id="GO:0006886">
    <property type="term" value="P:intracellular protein transport"/>
    <property type="evidence" value="ECO:0007669"/>
    <property type="project" value="InterPro"/>
</dbReference>
<evidence type="ECO:0000256" key="1">
    <source>
        <dbReference type="ARBA" id="ARBA00004308"/>
    </source>
</evidence>
<evidence type="ECO:0000256" key="5">
    <source>
        <dbReference type="SAM" id="MobiDB-lite"/>
    </source>
</evidence>
<dbReference type="Pfam" id="PF09793">
    <property type="entry name" value="AD"/>
    <property type="match status" value="1"/>
</dbReference>
<dbReference type="GO" id="GO:0016192">
    <property type="term" value="P:vesicle-mediated transport"/>
    <property type="evidence" value="ECO:0007669"/>
    <property type="project" value="InterPro"/>
</dbReference>
<proteinExistence type="predicted"/>
<gene>
    <name evidence="7" type="ORF">Ctob_010040</name>
</gene>
<dbReference type="InterPro" id="IPR002553">
    <property type="entry name" value="Clathrin/coatomer_adapt-like_N"/>
</dbReference>
<evidence type="ECO:0000256" key="3">
    <source>
        <dbReference type="ARBA" id="ARBA00022927"/>
    </source>
</evidence>
<evidence type="ECO:0000259" key="6">
    <source>
        <dbReference type="PROSITE" id="PS52001"/>
    </source>
</evidence>
<evidence type="ECO:0000256" key="4">
    <source>
        <dbReference type="ARBA" id="ARBA00023136"/>
    </source>
</evidence>
<dbReference type="PROSITE" id="PS52001">
    <property type="entry name" value="AD"/>
    <property type="match status" value="1"/>
</dbReference>
<dbReference type="Proteomes" id="UP000037460">
    <property type="component" value="Unassembled WGS sequence"/>
</dbReference>
<evidence type="ECO:0000313" key="7">
    <source>
        <dbReference type="EMBL" id="KOO35705.1"/>
    </source>
</evidence>
<feature type="non-terminal residue" evidence="7">
    <location>
        <position position="888"/>
    </location>
</feature>
<evidence type="ECO:0000313" key="8">
    <source>
        <dbReference type="Proteomes" id="UP000037460"/>
    </source>
</evidence>
<evidence type="ECO:0000256" key="2">
    <source>
        <dbReference type="ARBA" id="ARBA00022448"/>
    </source>
</evidence>
<keyword evidence="3" id="KW-0653">Protein transport</keyword>
<dbReference type="OrthoDB" id="29308at2759"/>
<comment type="caution">
    <text evidence="7">The sequence shown here is derived from an EMBL/GenBank/DDBJ whole genome shotgun (WGS) entry which is preliminary data.</text>
</comment>